<dbReference type="Proteomes" id="UP000266975">
    <property type="component" value="Unassembled WGS sequence"/>
</dbReference>
<keyword evidence="2" id="KW-0808">Transferase</keyword>
<sequence>MSVYFSVDHLANMAPLEVHRMYKLRVDIFVHEQHCSYSEIDDLDASPDTFHIRALRNDSGVRQLLGTARLFPTTIEGEEVVQIGRVCLTPSERGTGLSVELMEQTLRLAREQAPGRDVVLNAQIPLVPFYQGLGFEPAGEIFDEEGVDHQPMRRQS</sequence>
<dbReference type="Gene3D" id="3.40.630.30">
    <property type="match status" value="1"/>
</dbReference>
<dbReference type="PROSITE" id="PS51186">
    <property type="entry name" value="GNAT"/>
    <property type="match status" value="1"/>
</dbReference>
<evidence type="ECO:0000313" key="2">
    <source>
        <dbReference type="EMBL" id="RNE49924.1"/>
    </source>
</evidence>
<dbReference type="EMBL" id="PTJO01000001">
    <property type="protein sequence ID" value="RNE49924.1"/>
    <property type="molecule type" value="Genomic_DNA"/>
</dbReference>
<proteinExistence type="predicted"/>
<evidence type="ECO:0000313" key="3">
    <source>
        <dbReference type="Proteomes" id="UP000266975"/>
    </source>
</evidence>
<dbReference type="SUPFAM" id="SSF55729">
    <property type="entry name" value="Acyl-CoA N-acyltransferases (Nat)"/>
    <property type="match status" value="1"/>
</dbReference>
<dbReference type="InterPro" id="IPR016181">
    <property type="entry name" value="Acyl_CoA_acyltransferase"/>
</dbReference>
<dbReference type="AlphaFoldDB" id="A0A3M8KBI8"/>
<name>A0A3M8KBI8_9CORY</name>
<feature type="domain" description="N-acetyltransferase" evidence="1">
    <location>
        <begin position="8"/>
        <end position="156"/>
    </location>
</feature>
<organism evidence="2 3">
    <name type="scientific">Corynebacterium alimapuense</name>
    <dbReference type="NCBI Taxonomy" id="1576874"/>
    <lineage>
        <taxon>Bacteria</taxon>
        <taxon>Bacillati</taxon>
        <taxon>Actinomycetota</taxon>
        <taxon>Actinomycetes</taxon>
        <taxon>Mycobacteriales</taxon>
        <taxon>Corynebacteriaceae</taxon>
        <taxon>Corynebacterium</taxon>
    </lineage>
</organism>
<gene>
    <name evidence="2" type="ORF">C5L39_00685</name>
</gene>
<dbReference type="GO" id="GO:0016747">
    <property type="term" value="F:acyltransferase activity, transferring groups other than amino-acyl groups"/>
    <property type="evidence" value="ECO:0007669"/>
    <property type="project" value="InterPro"/>
</dbReference>
<keyword evidence="3" id="KW-1185">Reference proteome</keyword>
<comment type="caution">
    <text evidence="2">The sequence shown here is derived from an EMBL/GenBank/DDBJ whole genome shotgun (WGS) entry which is preliminary data.</text>
</comment>
<accession>A0A3M8KBI8</accession>
<evidence type="ECO:0000259" key="1">
    <source>
        <dbReference type="PROSITE" id="PS51186"/>
    </source>
</evidence>
<protein>
    <submittedName>
        <fullName evidence="2">GNAT family N-acetyltransferase</fullName>
    </submittedName>
</protein>
<dbReference type="OrthoDB" id="9796171at2"/>
<dbReference type="InterPro" id="IPR000182">
    <property type="entry name" value="GNAT_dom"/>
</dbReference>
<dbReference type="RefSeq" id="WP_123046969.1">
    <property type="nucleotide sequence ID" value="NZ_PTJO01000001.1"/>
</dbReference>
<dbReference type="Pfam" id="PF13673">
    <property type="entry name" value="Acetyltransf_10"/>
    <property type="match status" value="1"/>
</dbReference>
<dbReference type="CDD" id="cd04301">
    <property type="entry name" value="NAT_SF"/>
    <property type="match status" value="1"/>
</dbReference>
<reference evidence="2 3" key="1">
    <citation type="submission" date="2018-02" db="EMBL/GenBank/DDBJ databases">
        <title>Corynebacterium alimpuense sp. nov., a marine obligate actinomycete isolated from sediments of Valparaiso bay, Chile.</title>
        <authorList>
            <person name="Claverias F."/>
            <person name="Gonzales-Siles L."/>
            <person name="Salva-Serra F."/>
            <person name="Inganaes E."/>
            <person name="Molin K."/>
            <person name="Cumsille A."/>
            <person name="Undabarrena A."/>
            <person name="Couve E."/>
            <person name="Moore E.R.B."/>
            <person name="Gomila M."/>
            <person name="Camara B."/>
        </authorList>
    </citation>
    <scope>NUCLEOTIDE SEQUENCE [LARGE SCALE GENOMIC DNA]</scope>
    <source>
        <strain evidence="2 3">CCUG 69366</strain>
    </source>
</reference>